<evidence type="ECO:0000313" key="1">
    <source>
        <dbReference type="EMBL" id="QKS24754.1"/>
    </source>
</evidence>
<reference evidence="1 2" key="1">
    <citation type="submission" date="2019-12" db="EMBL/GenBank/DDBJ databases">
        <title>Genome sequencing and assembly of endphytes of Porphyra tenera.</title>
        <authorList>
            <person name="Park J.M."/>
            <person name="Shin R."/>
            <person name="Jo S.H."/>
        </authorList>
    </citation>
    <scope>NUCLEOTIDE SEQUENCE [LARGE SCALE GENOMIC DNA]</scope>
    <source>
        <strain evidence="1 2">GPM3</strain>
    </source>
</reference>
<organism evidence="1 2">
    <name type="scientific">Vreelandella titanicae</name>
    <dbReference type="NCBI Taxonomy" id="664683"/>
    <lineage>
        <taxon>Bacteria</taxon>
        <taxon>Pseudomonadati</taxon>
        <taxon>Pseudomonadota</taxon>
        <taxon>Gammaproteobacteria</taxon>
        <taxon>Oceanospirillales</taxon>
        <taxon>Halomonadaceae</taxon>
        <taxon>Vreelandella</taxon>
    </lineage>
</organism>
<name>A0AAP9T0I1_9GAMM</name>
<keyword evidence="2" id="KW-1185">Reference proteome</keyword>
<dbReference type="EMBL" id="CP054580">
    <property type="protein sequence ID" value="QKS24754.1"/>
    <property type="molecule type" value="Genomic_DNA"/>
</dbReference>
<dbReference type="RefSeq" id="WP_174788284.1">
    <property type="nucleotide sequence ID" value="NZ_CP054580.1"/>
</dbReference>
<sequence>MDLVSRLVKKQLTLQECLENRQFNMCDFNIGDGQAELIRLIKNNEIDPQSDWLIGTRELEKESSQNARAAMREHWLAAYRQVAYFEFLYRDSFIKNADLVDERKMLLRNNQLCIDLSEVLAWGFYHWAFAEDFFGISLSMYAKRAKAGGRASADKQRERDVILHWVIKTQLEYNPPNNRGWPSARHTAELLAKTIENLAKTQHYPIDLKGKDLEATVLNLLLEEKNIKRIFKQCSIM</sequence>
<gene>
    <name evidence="1" type="ORF">FX987_02536</name>
</gene>
<evidence type="ECO:0000313" key="2">
    <source>
        <dbReference type="Proteomes" id="UP000509761"/>
    </source>
</evidence>
<accession>A0AAP9T0I1</accession>
<dbReference type="Proteomes" id="UP000509761">
    <property type="component" value="Chromosome"/>
</dbReference>
<dbReference type="AlphaFoldDB" id="A0AAP9T0I1"/>
<proteinExistence type="predicted"/>
<protein>
    <submittedName>
        <fullName evidence="1">Uncharacterized protein</fullName>
    </submittedName>
</protein>